<dbReference type="Proteomes" id="UP000198221">
    <property type="component" value="Chromosome I"/>
</dbReference>
<protein>
    <recommendedName>
        <fullName evidence="3">TnsA-like heteromeric transposase endonuclease subunit</fullName>
    </recommendedName>
</protein>
<name>A0A1C5JR21_9ACTN</name>
<reference evidence="2" key="1">
    <citation type="submission" date="2016-06" db="EMBL/GenBank/DDBJ databases">
        <authorList>
            <person name="Varghese N."/>
            <person name="Submissions Spin"/>
        </authorList>
    </citation>
    <scope>NUCLEOTIDE SEQUENCE [LARGE SCALE GENOMIC DNA]</scope>
    <source>
        <strain evidence="2">DSM 43819</strain>
    </source>
</reference>
<dbReference type="InterPro" id="IPR048000">
    <property type="entry name" value="TnsA-like"/>
</dbReference>
<dbReference type="EMBL" id="LT607754">
    <property type="protein sequence ID" value="SCG72456.1"/>
    <property type="molecule type" value="Genomic_DNA"/>
</dbReference>
<organism evidence="1 2">
    <name type="scientific">Micromonospora inositola</name>
    <dbReference type="NCBI Taxonomy" id="47865"/>
    <lineage>
        <taxon>Bacteria</taxon>
        <taxon>Bacillati</taxon>
        <taxon>Actinomycetota</taxon>
        <taxon>Actinomycetes</taxon>
        <taxon>Micromonosporales</taxon>
        <taxon>Micromonosporaceae</taxon>
        <taxon>Micromonospora</taxon>
    </lineage>
</organism>
<evidence type="ECO:0008006" key="3">
    <source>
        <dbReference type="Google" id="ProtNLM"/>
    </source>
</evidence>
<accession>A0A1C5JR21</accession>
<proteinExistence type="predicted"/>
<dbReference type="AlphaFoldDB" id="A0A1C5JR21"/>
<sequence>MRGRRSGHGPATAATSDKRLYGPERFDVNFIDSEGREFQEPLIQCWNQPFEAALPIRSLASYRGKKSFSGLWWLATTSDHVSYESWLERDHVMALDFDPAVIGLASRPFRLAWRHDGKTRTHTPDLFARLDDGTAVLIDVLPGDQVELDDLTAWDAITQACDAVGWEFRRVGEMDGVLTANLRWLSGYRHPRCLDPGRAADLRRVFADGAALMEGARHVGDPIAVLPTLFHLLWRQVLRTDLATTPLWEGSLVRGGGEQP</sequence>
<keyword evidence="2" id="KW-1185">Reference proteome</keyword>
<evidence type="ECO:0000313" key="2">
    <source>
        <dbReference type="Proteomes" id="UP000198221"/>
    </source>
</evidence>
<gene>
    <name evidence="1" type="ORF">GA0070613_5085</name>
</gene>
<evidence type="ECO:0000313" key="1">
    <source>
        <dbReference type="EMBL" id="SCG72456.1"/>
    </source>
</evidence>
<dbReference type="NCBIfam" id="NF033179">
    <property type="entry name" value="TnsA_like_Actin"/>
    <property type="match status" value="1"/>
</dbReference>